<feature type="transmembrane region" description="Helical" evidence="1">
    <location>
        <begin position="6"/>
        <end position="31"/>
    </location>
</feature>
<feature type="transmembrane region" description="Helical" evidence="1">
    <location>
        <begin position="181"/>
        <end position="201"/>
    </location>
</feature>
<accession>A0A1I7L740</accession>
<keyword evidence="3" id="KW-1185">Reference proteome</keyword>
<evidence type="ECO:0000313" key="3">
    <source>
        <dbReference type="Proteomes" id="UP000199391"/>
    </source>
</evidence>
<dbReference type="RefSeq" id="WP_093557801.1">
    <property type="nucleotide sequence ID" value="NZ_FPBO01000024.1"/>
</dbReference>
<name>A0A1I7L740_9BURK</name>
<dbReference type="AlphaFoldDB" id="A0A1I7L740"/>
<feature type="transmembrane region" description="Helical" evidence="1">
    <location>
        <begin position="237"/>
        <end position="257"/>
    </location>
</feature>
<protein>
    <submittedName>
        <fullName evidence="2">Uncharacterized protein</fullName>
    </submittedName>
</protein>
<dbReference type="EMBL" id="FPBO01000024">
    <property type="protein sequence ID" value="SFV05557.1"/>
    <property type="molecule type" value="Genomic_DNA"/>
</dbReference>
<evidence type="ECO:0000313" key="2">
    <source>
        <dbReference type="EMBL" id="SFV05557.1"/>
    </source>
</evidence>
<dbReference type="STRING" id="1035707.SAMN05216552_102425"/>
<feature type="transmembrane region" description="Helical" evidence="1">
    <location>
        <begin position="43"/>
        <end position="64"/>
    </location>
</feature>
<proteinExistence type="predicted"/>
<feature type="transmembrane region" description="Helical" evidence="1">
    <location>
        <begin position="76"/>
        <end position="96"/>
    </location>
</feature>
<sequence length="298" mass="29850">MDTSNQFAGILLAAKALGLPAALAGMTLTCTALARAGGRGGRALATAAAPLALTLAFLGGYAAVNFEHWRMPPEQAWDWLPPLMLTALLAFAALEWRGAGRGAWSAAQAAVALPGVWLMLPPALREQGAAIAAAWTAGLALPWFAAARALDAPPDQRLCVAAALAAASGGLGLVVALGGSVVIGCGAFTLMGALAGCMVSALDSKAAPPPRAVNALACTAFGAILLAAYFYAEISPWLLAAIAISPCAALLPGRVLAGAPARPWRAIAAGTLAAAPPLLGATGFAVWSHLHQASAYGY</sequence>
<keyword evidence="1" id="KW-1133">Transmembrane helix</keyword>
<keyword evidence="1" id="KW-0812">Transmembrane</keyword>
<feature type="transmembrane region" description="Helical" evidence="1">
    <location>
        <begin position="213"/>
        <end position="231"/>
    </location>
</feature>
<feature type="transmembrane region" description="Helical" evidence="1">
    <location>
        <begin position="269"/>
        <end position="290"/>
    </location>
</feature>
<evidence type="ECO:0000256" key="1">
    <source>
        <dbReference type="SAM" id="Phobius"/>
    </source>
</evidence>
<reference evidence="3" key="1">
    <citation type="submission" date="2016-10" db="EMBL/GenBank/DDBJ databases">
        <authorList>
            <person name="Varghese N."/>
            <person name="Submissions S."/>
        </authorList>
    </citation>
    <scope>NUCLEOTIDE SEQUENCE [LARGE SCALE GENOMIC DNA]</scope>
    <source>
        <strain evidence="3">CGMCC 1.11014</strain>
    </source>
</reference>
<feature type="transmembrane region" description="Helical" evidence="1">
    <location>
        <begin position="129"/>
        <end position="146"/>
    </location>
</feature>
<keyword evidence="1" id="KW-0472">Membrane</keyword>
<dbReference type="Proteomes" id="UP000199391">
    <property type="component" value="Unassembled WGS sequence"/>
</dbReference>
<gene>
    <name evidence="2" type="ORF">SAMN05216552_102425</name>
</gene>
<organism evidence="2 3">
    <name type="scientific">Pseudoduganella namucuonensis</name>
    <dbReference type="NCBI Taxonomy" id="1035707"/>
    <lineage>
        <taxon>Bacteria</taxon>
        <taxon>Pseudomonadati</taxon>
        <taxon>Pseudomonadota</taxon>
        <taxon>Betaproteobacteria</taxon>
        <taxon>Burkholderiales</taxon>
        <taxon>Oxalobacteraceae</taxon>
        <taxon>Telluria group</taxon>
        <taxon>Pseudoduganella</taxon>
    </lineage>
</organism>